<organism evidence="2 3">
    <name type="scientific">Mucilaginibacter pallidiroseus</name>
    <dbReference type="NCBI Taxonomy" id="2599295"/>
    <lineage>
        <taxon>Bacteria</taxon>
        <taxon>Pseudomonadati</taxon>
        <taxon>Bacteroidota</taxon>
        <taxon>Sphingobacteriia</taxon>
        <taxon>Sphingobacteriales</taxon>
        <taxon>Sphingobacteriaceae</taxon>
        <taxon>Mucilaginibacter</taxon>
    </lineage>
</organism>
<dbReference type="AlphaFoldDB" id="A0A563U3A4"/>
<gene>
    <name evidence="2" type="ORF">FPZ43_16225</name>
</gene>
<dbReference type="Proteomes" id="UP000320042">
    <property type="component" value="Unassembled WGS sequence"/>
</dbReference>
<keyword evidence="3" id="KW-1185">Reference proteome</keyword>
<reference evidence="2 3" key="1">
    <citation type="submission" date="2019-07" db="EMBL/GenBank/DDBJ databases">
        <authorList>
            <person name="Kim J."/>
        </authorList>
    </citation>
    <scope>NUCLEOTIDE SEQUENCE [LARGE SCALE GENOMIC DNA]</scope>
    <source>
        <strain evidence="3">dk17</strain>
    </source>
</reference>
<dbReference type="InterPro" id="IPR021425">
    <property type="entry name" value="DUF3072"/>
</dbReference>
<dbReference type="EMBL" id="VOEJ01000008">
    <property type="protein sequence ID" value="TWR25828.1"/>
    <property type="molecule type" value="Genomic_DNA"/>
</dbReference>
<feature type="region of interest" description="Disordered" evidence="1">
    <location>
        <begin position="53"/>
        <end position="83"/>
    </location>
</feature>
<name>A0A563U3A4_9SPHI</name>
<accession>A0A563U3A4</accession>
<protein>
    <submittedName>
        <fullName evidence="2">DUF3072 domain-containing protein</fullName>
    </submittedName>
</protein>
<evidence type="ECO:0000313" key="3">
    <source>
        <dbReference type="Proteomes" id="UP000320042"/>
    </source>
</evidence>
<dbReference type="Pfam" id="PF11272">
    <property type="entry name" value="DUF3072"/>
    <property type="match status" value="1"/>
</dbReference>
<comment type="caution">
    <text evidence="2">The sequence shown here is derived from an EMBL/GenBank/DDBJ whole genome shotgun (WGS) entry which is preliminary data.</text>
</comment>
<sequence length="83" mass="9130">MATTENKPNDDFDNGINGSNTVKDPDEWTTGNEPMTGAQHSYLKTLSDEAGEEFDETLSKADASKRIDELQHKTGRGLDENKA</sequence>
<evidence type="ECO:0000256" key="1">
    <source>
        <dbReference type="SAM" id="MobiDB-lite"/>
    </source>
</evidence>
<dbReference type="OrthoDB" id="9811751at2"/>
<dbReference type="RefSeq" id="WP_146382986.1">
    <property type="nucleotide sequence ID" value="NZ_VOEJ01000008.1"/>
</dbReference>
<feature type="compositionally biased region" description="Basic and acidic residues" evidence="1">
    <location>
        <begin position="57"/>
        <end position="83"/>
    </location>
</feature>
<feature type="region of interest" description="Disordered" evidence="1">
    <location>
        <begin position="1"/>
        <end position="37"/>
    </location>
</feature>
<evidence type="ECO:0000313" key="2">
    <source>
        <dbReference type="EMBL" id="TWR25828.1"/>
    </source>
</evidence>
<proteinExistence type="predicted"/>